<evidence type="ECO:0008006" key="3">
    <source>
        <dbReference type="Google" id="ProtNLM"/>
    </source>
</evidence>
<dbReference type="Proteomes" id="UP000316500">
    <property type="component" value="Unassembled WGS sequence"/>
</dbReference>
<evidence type="ECO:0000313" key="1">
    <source>
        <dbReference type="EMBL" id="TVU66778.1"/>
    </source>
</evidence>
<proteinExistence type="predicted"/>
<organism evidence="1 2">
    <name type="scientific">Paenarthrobacter nitroguajacolicus</name>
    <name type="common">Arthrobacter nitroguajacolicus</name>
    <dbReference type="NCBI Taxonomy" id="211146"/>
    <lineage>
        <taxon>Bacteria</taxon>
        <taxon>Bacillati</taxon>
        <taxon>Actinomycetota</taxon>
        <taxon>Actinomycetes</taxon>
        <taxon>Micrococcales</taxon>
        <taxon>Micrococcaceae</taxon>
        <taxon>Paenarthrobacter</taxon>
    </lineage>
</organism>
<dbReference type="EMBL" id="VNFK01000001">
    <property type="protein sequence ID" value="TVU66778.1"/>
    <property type="molecule type" value="Genomic_DNA"/>
</dbReference>
<reference evidence="1 2" key="1">
    <citation type="submission" date="2019-07" db="EMBL/GenBank/DDBJ databases">
        <title>Diversity of Bacteria from Kongsfjorden, Arctic.</title>
        <authorList>
            <person name="Yu Y."/>
        </authorList>
    </citation>
    <scope>NUCLEOTIDE SEQUENCE [LARGE SCALE GENOMIC DNA]</scope>
    <source>
        <strain evidence="1 2">SM1928</strain>
    </source>
</reference>
<evidence type="ECO:0000313" key="2">
    <source>
        <dbReference type="Proteomes" id="UP000316500"/>
    </source>
</evidence>
<dbReference type="OrthoDB" id="9812981at2"/>
<name>A0A558HCF0_PAENT</name>
<protein>
    <recommendedName>
        <fullName evidence="3">Oxidoreductase</fullName>
    </recommendedName>
</protein>
<dbReference type="RefSeq" id="WP_144647859.1">
    <property type="nucleotide sequence ID" value="NZ_VNFK01000001.1"/>
</dbReference>
<dbReference type="Pfam" id="PF14100">
    <property type="entry name" value="DUF6807"/>
    <property type="match status" value="1"/>
</dbReference>
<dbReference type="AlphaFoldDB" id="A0A558HCF0"/>
<comment type="caution">
    <text evidence="1">The sequence shown here is derived from an EMBL/GenBank/DDBJ whole genome shotgun (WGS) entry which is preliminary data.</text>
</comment>
<accession>A0A558HCF0</accession>
<dbReference type="InterPro" id="IPR029475">
    <property type="entry name" value="DUF6807"/>
</dbReference>
<gene>
    <name evidence="1" type="ORF">FQP90_01140</name>
</gene>
<sequence length="320" mass="34774">MTTTAQPTLTDTITYADDGRSLTFTVGTRDIATYTYLPTDDQYESPRPFFHPLTTLEGDDVTISRPWDHVWHKGLSWALPNVGEHNFWGGATYTRQTGYANLDNNGAMSHQAFTSIDDTGKGITAAETLLWTGQPSEAGQDGRPLIAEKRRFGIQLLPTVNAWALLFETEMSNVSGAEIGIGSPTTEGRDNAGYGGLFWRGPRSFTGGEFRSAAGTGADEFMGTRSEWIAFTGQHDVTCRKSSILFVEDQANPGASNQWFARSSMFACLGSAPFFSEVVPLKENEPLTYRYAVVIADGTVPEERAAALADAAKAALEGWA</sequence>